<proteinExistence type="predicted"/>
<reference evidence="1 2" key="1">
    <citation type="submission" date="2022-11" db="EMBL/GenBank/DDBJ databases">
        <title>Spartinivicinus poritis sp. nov., isolated from scleractinian coral Porites lutea.</title>
        <authorList>
            <person name="Zhang G."/>
            <person name="Cai L."/>
            <person name="Wei Q."/>
        </authorList>
    </citation>
    <scope>NUCLEOTIDE SEQUENCE [LARGE SCALE GENOMIC DNA]</scope>
    <source>
        <strain evidence="1 2">A2-2</strain>
    </source>
</reference>
<keyword evidence="2" id="KW-1185">Reference proteome</keyword>
<accession>A0ABT5UH00</accession>
<gene>
    <name evidence="1" type="ORF">ORQ98_27275</name>
</gene>
<comment type="caution">
    <text evidence="1">The sequence shown here is derived from an EMBL/GenBank/DDBJ whole genome shotgun (WGS) entry which is preliminary data.</text>
</comment>
<protein>
    <submittedName>
        <fullName evidence="1">ABC transporter substrate binding protein</fullName>
    </submittedName>
</protein>
<dbReference type="EMBL" id="JAPMOU010000076">
    <property type="protein sequence ID" value="MDE1465670.1"/>
    <property type="molecule type" value="Genomic_DNA"/>
</dbReference>
<dbReference type="Proteomes" id="UP001528823">
    <property type="component" value="Unassembled WGS sequence"/>
</dbReference>
<evidence type="ECO:0000313" key="1">
    <source>
        <dbReference type="EMBL" id="MDE1465670.1"/>
    </source>
</evidence>
<dbReference type="PANTHER" id="PTHR35271">
    <property type="entry name" value="ABC TRANSPORTER, SUBSTRATE-BINDING LIPOPROTEIN-RELATED"/>
    <property type="match status" value="1"/>
</dbReference>
<organism evidence="1 2">
    <name type="scientific">Spartinivicinus poritis</name>
    <dbReference type="NCBI Taxonomy" id="2994640"/>
    <lineage>
        <taxon>Bacteria</taxon>
        <taxon>Pseudomonadati</taxon>
        <taxon>Pseudomonadota</taxon>
        <taxon>Gammaproteobacteria</taxon>
        <taxon>Oceanospirillales</taxon>
        <taxon>Zooshikellaceae</taxon>
        <taxon>Spartinivicinus</taxon>
    </lineage>
</organism>
<evidence type="ECO:0000313" key="2">
    <source>
        <dbReference type="Proteomes" id="UP001528823"/>
    </source>
</evidence>
<dbReference type="Pfam" id="PF04392">
    <property type="entry name" value="ABC_sub_bind"/>
    <property type="match status" value="1"/>
</dbReference>
<sequence length="382" mass="43323">MRLIWIYWLWLVPAVFLSTSVSSATPKSNNEKLHLLVISSYHREYLWSQDTHRGLVDALIKFNYLDSKQQAETFTNTDRVTSTRAVIHKLWMDTKRKNTIKEIHQTVNRIMSFIEQFKPSLVLLGDDNATNYIGNQLLDTETPVVFWGVNGYPVKYGLLDSIERPGHNVTGIYQAGYLKEGVDYLHKLLPDLKTFAVLSDDSPTGRSKAKEIKYLATTGDLPLKLVDTVITGSLKEWQEQALALQKQVDAFFILNHHTLKDNQNKSVDPLAVGSWYLEHIKRPDVAHERQFVEAGILAAVDDSGYKQAFEAMHVAHRILQGESPATIRVYAPERGARLLNRKRAAMLGYSALEKNNALVEEYIEHAHAMTAKTAALQKSHTQ</sequence>
<dbReference type="Gene3D" id="3.40.50.2300">
    <property type="match status" value="2"/>
</dbReference>
<name>A0ABT5UH00_9GAMM</name>
<dbReference type="InterPro" id="IPR007487">
    <property type="entry name" value="ABC_transpt-TYRBP-like"/>
</dbReference>
<dbReference type="PANTHER" id="PTHR35271:SF1">
    <property type="entry name" value="ABC TRANSPORTER, SUBSTRATE-BINDING LIPOPROTEIN"/>
    <property type="match status" value="1"/>
</dbReference>
<dbReference type="RefSeq" id="WP_274691974.1">
    <property type="nucleotide sequence ID" value="NZ_JAPMOU010000076.1"/>
</dbReference>